<proteinExistence type="predicted"/>
<dbReference type="Proteomes" id="UP000230750">
    <property type="component" value="Unassembled WGS sequence"/>
</dbReference>
<dbReference type="PANTHER" id="PTHR31025:SF9">
    <property type="entry name" value="SI:DKEY-286J15.1"/>
    <property type="match status" value="1"/>
</dbReference>
<dbReference type="InterPro" id="IPR013761">
    <property type="entry name" value="SAM/pointed_sf"/>
</dbReference>
<reference evidence="2 3" key="1">
    <citation type="journal article" date="2017" name="PLoS Biol.">
        <title>The sea cucumber genome provides insights into morphological evolution and visceral regeneration.</title>
        <authorList>
            <person name="Zhang X."/>
            <person name="Sun L."/>
            <person name="Yuan J."/>
            <person name="Sun Y."/>
            <person name="Gao Y."/>
            <person name="Zhang L."/>
            <person name="Li S."/>
            <person name="Dai H."/>
            <person name="Hamel J.F."/>
            <person name="Liu C."/>
            <person name="Yu Y."/>
            <person name="Liu S."/>
            <person name="Lin W."/>
            <person name="Guo K."/>
            <person name="Jin S."/>
            <person name="Xu P."/>
            <person name="Storey K.B."/>
            <person name="Huan P."/>
            <person name="Zhang T."/>
            <person name="Zhou Y."/>
            <person name="Zhang J."/>
            <person name="Lin C."/>
            <person name="Li X."/>
            <person name="Xing L."/>
            <person name="Huo D."/>
            <person name="Sun M."/>
            <person name="Wang L."/>
            <person name="Mercier A."/>
            <person name="Li F."/>
            <person name="Yang H."/>
            <person name="Xiang J."/>
        </authorList>
    </citation>
    <scope>NUCLEOTIDE SEQUENCE [LARGE SCALE GENOMIC DNA]</scope>
    <source>
        <strain evidence="2">Shaxun</strain>
        <tissue evidence="2">Muscle</tissue>
    </source>
</reference>
<sequence length="325" mass="37579">MDFVEEKLREWGLERFLPAFQENEIDREGFYLLEDEIECLKELIPAVGPRLKLKKELKLLKDMPEDADMTAMINWLKHHNAPAQQVTEMMKQTCRYRANKIRTEKERPLRELLKEYPRLIDTDGMVEQDFRILFPELCDSLYMKWPGFCTKVIQYADRQLKWRPLLNLRGMTDGDDEESNVALQLLGLLFPTGSQRTAGRKGPDKRATVEEALQSFIQIEEIGTNIPTFLEGNKQTQPFILALGERKSPEQLFVVVEGQTVSCSSLLHAVDVCFKLFYLLDVHYPWQCSNTWDFVQKFIYGIGDGKGKGRSASAVTLLCNYLKAK</sequence>
<dbReference type="STRING" id="307972.A0A2G8KBK2"/>
<dbReference type="EMBL" id="MRZV01001339">
    <property type="protein sequence ID" value="PIK38598.1"/>
    <property type="molecule type" value="Genomic_DNA"/>
</dbReference>
<organism evidence="2 3">
    <name type="scientific">Stichopus japonicus</name>
    <name type="common">Sea cucumber</name>
    <dbReference type="NCBI Taxonomy" id="307972"/>
    <lineage>
        <taxon>Eukaryota</taxon>
        <taxon>Metazoa</taxon>
        <taxon>Echinodermata</taxon>
        <taxon>Eleutherozoa</taxon>
        <taxon>Echinozoa</taxon>
        <taxon>Holothuroidea</taxon>
        <taxon>Aspidochirotacea</taxon>
        <taxon>Aspidochirotida</taxon>
        <taxon>Stichopodidae</taxon>
        <taxon>Apostichopus</taxon>
    </lineage>
</organism>
<evidence type="ECO:0008006" key="4">
    <source>
        <dbReference type="Google" id="ProtNLM"/>
    </source>
</evidence>
<comment type="caution">
    <text evidence="2">The sequence shown here is derived from an EMBL/GenBank/DDBJ whole genome shotgun (WGS) entry which is preliminary data.</text>
</comment>
<dbReference type="PANTHER" id="PTHR31025">
    <property type="entry name" value="SI:CH211-196P9.1-RELATED"/>
    <property type="match status" value="1"/>
</dbReference>
<evidence type="ECO:0000313" key="3">
    <source>
        <dbReference type="Proteomes" id="UP000230750"/>
    </source>
</evidence>
<keyword evidence="3" id="KW-1185">Reference proteome</keyword>
<accession>A0A2G8KBK2</accession>
<dbReference type="Gene3D" id="1.10.150.50">
    <property type="entry name" value="Transcription Factor, Ets-1"/>
    <property type="match status" value="1"/>
</dbReference>
<protein>
    <recommendedName>
        <fullName evidence="4">Sterile alpha motif domain-containing protein 3-like</fullName>
    </recommendedName>
</protein>
<dbReference type="OrthoDB" id="10066002at2759"/>
<dbReference type="EMBL" id="MRZV01000715">
    <property type="protein sequence ID" value="PIK45388.1"/>
    <property type="molecule type" value="Genomic_DNA"/>
</dbReference>
<gene>
    <name evidence="2" type="ORF">BSL78_17719</name>
    <name evidence="1" type="ORF">BSL78_24560</name>
</gene>
<evidence type="ECO:0000313" key="1">
    <source>
        <dbReference type="EMBL" id="PIK38598.1"/>
    </source>
</evidence>
<dbReference type="AlphaFoldDB" id="A0A2G8KBK2"/>
<name>A0A2G8KBK2_STIJA</name>
<dbReference type="SUPFAM" id="SSF47769">
    <property type="entry name" value="SAM/Pointed domain"/>
    <property type="match status" value="1"/>
</dbReference>
<evidence type="ECO:0000313" key="2">
    <source>
        <dbReference type="EMBL" id="PIK45388.1"/>
    </source>
</evidence>